<sequence length="101" mass="11557">MSWTYILLRSAVVLDQNANRCLGSACYKTDLLIQARKAVLTKSREITLVSQSKKHKELEEGRDIHGLHEVTKHEEPAKSVANKPVNKQRELEYGPMREEGR</sequence>
<accession>A0ABV0Z404</accession>
<organism evidence="2 3">
    <name type="scientific">Ameca splendens</name>
    <dbReference type="NCBI Taxonomy" id="208324"/>
    <lineage>
        <taxon>Eukaryota</taxon>
        <taxon>Metazoa</taxon>
        <taxon>Chordata</taxon>
        <taxon>Craniata</taxon>
        <taxon>Vertebrata</taxon>
        <taxon>Euteleostomi</taxon>
        <taxon>Actinopterygii</taxon>
        <taxon>Neopterygii</taxon>
        <taxon>Teleostei</taxon>
        <taxon>Neoteleostei</taxon>
        <taxon>Acanthomorphata</taxon>
        <taxon>Ovalentaria</taxon>
        <taxon>Atherinomorphae</taxon>
        <taxon>Cyprinodontiformes</taxon>
        <taxon>Goodeidae</taxon>
        <taxon>Ameca</taxon>
    </lineage>
</organism>
<reference evidence="2 3" key="1">
    <citation type="submission" date="2021-06" db="EMBL/GenBank/DDBJ databases">
        <authorList>
            <person name="Palmer J.M."/>
        </authorList>
    </citation>
    <scope>NUCLEOTIDE SEQUENCE [LARGE SCALE GENOMIC DNA]</scope>
    <source>
        <strain evidence="2 3">AS_MEX2019</strain>
        <tissue evidence="2">Muscle</tissue>
    </source>
</reference>
<feature type="compositionally biased region" description="Basic and acidic residues" evidence="1">
    <location>
        <begin position="56"/>
        <end position="77"/>
    </location>
</feature>
<dbReference type="EMBL" id="JAHRIP010050743">
    <property type="protein sequence ID" value="MEQ2300923.1"/>
    <property type="molecule type" value="Genomic_DNA"/>
</dbReference>
<gene>
    <name evidence="2" type="ORF">AMECASPLE_030755</name>
</gene>
<feature type="compositionally biased region" description="Basic and acidic residues" evidence="1">
    <location>
        <begin position="87"/>
        <end position="101"/>
    </location>
</feature>
<comment type="caution">
    <text evidence="2">The sequence shown here is derived from an EMBL/GenBank/DDBJ whole genome shotgun (WGS) entry which is preliminary data.</text>
</comment>
<name>A0ABV0Z404_9TELE</name>
<dbReference type="Proteomes" id="UP001469553">
    <property type="component" value="Unassembled WGS sequence"/>
</dbReference>
<protein>
    <submittedName>
        <fullName evidence="2">Uncharacterized protein</fullName>
    </submittedName>
</protein>
<evidence type="ECO:0000313" key="3">
    <source>
        <dbReference type="Proteomes" id="UP001469553"/>
    </source>
</evidence>
<evidence type="ECO:0000313" key="2">
    <source>
        <dbReference type="EMBL" id="MEQ2300923.1"/>
    </source>
</evidence>
<keyword evidence="3" id="KW-1185">Reference proteome</keyword>
<evidence type="ECO:0000256" key="1">
    <source>
        <dbReference type="SAM" id="MobiDB-lite"/>
    </source>
</evidence>
<feature type="region of interest" description="Disordered" evidence="1">
    <location>
        <begin position="50"/>
        <end position="101"/>
    </location>
</feature>
<proteinExistence type="predicted"/>